<reference evidence="2 3" key="1">
    <citation type="submission" date="2019-03" db="EMBL/GenBank/DDBJ databases">
        <title>Diversity and diversification of Nodularia spumigena cyanophages in the Baltic Sea.</title>
        <authorList>
            <person name="Sulcius S."/>
            <person name="Holmfeldt K."/>
            <person name="Simoliunas E."/>
        </authorList>
    </citation>
    <scope>NUCLEOTIDE SEQUENCE [LARGE SCALE GENOMIC DNA]</scope>
</reference>
<proteinExistence type="predicted"/>
<evidence type="ECO:0000256" key="1">
    <source>
        <dbReference type="SAM" id="MobiDB-lite"/>
    </source>
</evidence>
<organism evidence="2 3">
    <name type="scientific">Nodularia phage vB_NspS-kac65v162</name>
    <dbReference type="NCBI Taxonomy" id="2557581"/>
    <lineage>
        <taxon>Viruses</taxon>
        <taxon>Duplodnaviria</taxon>
        <taxon>Heunggongvirae</taxon>
        <taxon>Uroviricota</taxon>
        <taxon>Caudoviricetes</taxon>
        <taxon>Ravarandavirus</taxon>
        <taxon>Ravarandavirus kac65v151</taxon>
    </lineage>
</organism>
<protein>
    <submittedName>
        <fullName evidence="2">Uncharacterized protein</fullName>
    </submittedName>
</protein>
<dbReference type="EMBL" id="MK605244">
    <property type="protein sequence ID" value="QBQ73524.1"/>
    <property type="molecule type" value="Genomic_DNA"/>
</dbReference>
<name>A0A482MIE4_9CAUD</name>
<evidence type="ECO:0000313" key="3">
    <source>
        <dbReference type="Proteomes" id="UP000308935"/>
    </source>
</evidence>
<gene>
    <name evidence="2" type="ORF">kac65v162_gp080</name>
</gene>
<accession>A0A482MIE4</accession>
<feature type="region of interest" description="Disordered" evidence="1">
    <location>
        <begin position="1"/>
        <end position="20"/>
    </location>
</feature>
<dbReference type="Proteomes" id="UP000308935">
    <property type="component" value="Segment"/>
</dbReference>
<evidence type="ECO:0000313" key="2">
    <source>
        <dbReference type="EMBL" id="QBQ73524.1"/>
    </source>
</evidence>
<sequence length="93" mass="10463">MRVNPKKNEPSTPKTPTPVKIGNLQIAVNPDLHSELNLEFDPVTAWTITGKDGQKVRESIKLDKTQPIVRFKTKEAAERFAQKILKSAEKLNV</sequence>